<evidence type="ECO:0000256" key="3">
    <source>
        <dbReference type="ARBA" id="ARBA00022840"/>
    </source>
</evidence>
<dbReference type="NCBIfam" id="NF010041">
    <property type="entry name" value="PRK13517.1-1"/>
    <property type="match status" value="1"/>
</dbReference>
<accession>A0ABV5QSX5</accession>
<dbReference type="InterPro" id="IPR014746">
    <property type="entry name" value="Gln_synth/guanido_kin_cat_dom"/>
</dbReference>
<dbReference type="GO" id="GO:0004357">
    <property type="term" value="F:glutamate-cysteine ligase activity"/>
    <property type="evidence" value="ECO:0007669"/>
    <property type="project" value="UniProtKB-EC"/>
</dbReference>
<dbReference type="HAMAP" id="MF_01609">
    <property type="entry name" value="Glu_cys_ligase_2"/>
    <property type="match status" value="1"/>
</dbReference>
<evidence type="ECO:0000256" key="4">
    <source>
        <dbReference type="ARBA" id="ARBA00048819"/>
    </source>
</evidence>
<protein>
    <recommendedName>
        <fullName evidence="5">Putative glutamate--cysteine ligase 2</fullName>
        <ecNumber evidence="5">6.3.2.2</ecNumber>
    </recommendedName>
    <alternativeName>
        <fullName evidence="5">Gamma-glutamylcysteine synthetase 2</fullName>
        <shortName evidence="5">GCS 2</shortName>
        <shortName evidence="5">Gamma-GCS 2</shortName>
    </alternativeName>
</protein>
<gene>
    <name evidence="6" type="ORF">ACFFTP_16500</name>
</gene>
<comment type="function">
    <text evidence="5">ATP-dependent carboxylate-amine ligase which exhibits weak glutamate--cysteine ligase activity.</text>
</comment>
<dbReference type="InterPro" id="IPR050141">
    <property type="entry name" value="GCL_type2/YbdK_subfam"/>
</dbReference>
<keyword evidence="2 5" id="KW-0547">Nucleotide-binding</keyword>
<dbReference type="InterPro" id="IPR011793">
    <property type="entry name" value="YbdK"/>
</dbReference>
<reference evidence="6 7" key="1">
    <citation type="submission" date="2024-09" db="EMBL/GenBank/DDBJ databases">
        <authorList>
            <person name="Sun Q."/>
            <person name="Mori K."/>
        </authorList>
    </citation>
    <scope>NUCLEOTIDE SEQUENCE [LARGE SCALE GENOMIC DNA]</scope>
    <source>
        <strain evidence="6 7">JCM 4414</strain>
    </source>
</reference>
<keyword evidence="1 5" id="KW-0436">Ligase</keyword>
<keyword evidence="7" id="KW-1185">Reference proteome</keyword>
<proteinExistence type="inferred from homology"/>
<organism evidence="6 7">
    <name type="scientific">Streptomyces roseoviridis</name>
    <dbReference type="NCBI Taxonomy" id="67361"/>
    <lineage>
        <taxon>Bacteria</taxon>
        <taxon>Bacillati</taxon>
        <taxon>Actinomycetota</taxon>
        <taxon>Actinomycetes</taxon>
        <taxon>Kitasatosporales</taxon>
        <taxon>Streptomycetaceae</taxon>
        <taxon>Streptomyces</taxon>
    </lineage>
</organism>
<evidence type="ECO:0000256" key="2">
    <source>
        <dbReference type="ARBA" id="ARBA00022741"/>
    </source>
</evidence>
<evidence type="ECO:0000256" key="5">
    <source>
        <dbReference type="HAMAP-Rule" id="MF_01609"/>
    </source>
</evidence>
<dbReference type="PANTHER" id="PTHR36510:SF1">
    <property type="entry name" value="GLUTAMATE--CYSTEINE LIGASE 2-RELATED"/>
    <property type="match status" value="1"/>
</dbReference>
<evidence type="ECO:0000313" key="6">
    <source>
        <dbReference type="EMBL" id="MFB9555781.1"/>
    </source>
</evidence>
<sequence length="383" mass="41880">MRQEPPWTYHRGEGPRTLGVEEELLVVDPGTGLPQPLAGTVAGITAWHADLLPRSDRVEPAKTELYREMLEIATRPCADADELDAQLRQARLAAAAAAKEAGVAVAALATAPVRFEPLLSPDERYRRIEDRFGRLVDDKLTCACHVHVHLTSAEEGVGVLDRIRPWLAPLLALSANSPYWQGRDTGYASWRHQLWSRWPMSGPSELYGDVAAYEETTRAMLASGVLVDDHMVYFDARLSRSYPTVEVRVGDVCRHVEDAVLLAVLVRALVETEARAWRAGVAADPVPTAVLRLASWRASRHGLGDALLHPRTWRPAPAADVLGALLDHVTPALEATGDRDRAVRGVELLLSRGTGADLQRAAYDRDKDLASVVAEAVRHTAPA</sequence>
<dbReference type="RefSeq" id="WP_345485670.1">
    <property type="nucleotide sequence ID" value="NZ_BAAAWU010000001.1"/>
</dbReference>
<comment type="catalytic activity">
    <reaction evidence="4 5">
        <text>L-cysteine + L-glutamate + ATP = gamma-L-glutamyl-L-cysteine + ADP + phosphate + H(+)</text>
        <dbReference type="Rhea" id="RHEA:13285"/>
        <dbReference type="ChEBI" id="CHEBI:15378"/>
        <dbReference type="ChEBI" id="CHEBI:29985"/>
        <dbReference type="ChEBI" id="CHEBI:30616"/>
        <dbReference type="ChEBI" id="CHEBI:35235"/>
        <dbReference type="ChEBI" id="CHEBI:43474"/>
        <dbReference type="ChEBI" id="CHEBI:58173"/>
        <dbReference type="ChEBI" id="CHEBI:456216"/>
        <dbReference type="EC" id="6.3.2.2"/>
    </reaction>
</comment>
<dbReference type="EC" id="6.3.2.2" evidence="5"/>
<dbReference type="NCBIfam" id="TIGR02050">
    <property type="entry name" value="gshA_cyan_rel"/>
    <property type="match status" value="1"/>
</dbReference>
<dbReference type="EMBL" id="JBHMCT010000009">
    <property type="protein sequence ID" value="MFB9555781.1"/>
    <property type="molecule type" value="Genomic_DNA"/>
</dbReference>
<dbReference type="Proteomes" id="UP001589716">
    <property type="component" value="Unassembled WGS sequence"/>
</dbReference>
<evidence type="ECO:0000313" key="7">
    <source>
        <dbReference type="Proteomes" id="UP001589716"/>
    </source>
</evidence>
<comment type="caution">
    <text evidence="6">The sequence shown here is derived from an EMBL/GenBank/DDBJ whole genome shotgun (WGS) entry which is preliminary data.</text>
</comment>
<keyword evidence="3 5" id="KW-0067">ATP-binding</keyword>
<dbReference type="Pfam" id="PF04107">
    <property type="entry name" value="GCS2"/>
    <property type="match status" value="1"/>
</dbReference>
<dbReference type="PANTHER" id="PTHR36510">
    <property type="entry name" value="GLUTAMATE--CYSTEINE LIGASE 2-RELATED"/>
    <property type="match status" value="1"/>
</dbReference>
<dbReference type="SUPFAM" id="SSF55931">
    <property type="entry name" value="Glutamine synthetase/guanido kinase"/>
    <property type="match status" value="1"/>
</dbReference>
<comment type="similarity">
    <text evidence="5">Belongs to the glutamate--cysteine ligase type 2 family. YbdK subfamily.</text>
</comment>
<name>A0ABV5QSX5_9ACTN</name>
<dbReference type="Gene3D" id="3.30.590.20">
    <property type="match status" value="1"/>
</dbReference>
<dbReference type="InterPro" id="IPR006336">
    <property type="entry name" value="GCS2"/>
</dbReference>
<evidence type="ECO:0000256" key="1">
    <source>
        <dbReference type="ARBA" id="ARBA00022598"/>
    </source>
</evidence>